<evidence type="ECO:0000313" key="5">
    <source>
        <dbReference type="Proteomes" id="UP000324585"/>
    </source>
</evidence>
<keyword evidence="2" id="KW-0143">Chaperone</keyword>
<feature type="coiled-coil region" evidence="3">
    <location>
        <begin position="17"/>
        <end position="44"/>
    </location>
</feature>
<dbReference type="Proteomes" id="UP000324585">
    <property type="component" value="Unassembled WGS sequence"/>
</dbReference>
<dbReference type="EMBL" id="VRMN01000001">
    <property type="protein sequence ID" value="KAA8497754.1"/>
    <property type="molecule type" value="Genomic_DNA"/>
</dbReference>
<sequence length="129" mass="14723">MASAQGLQPDRAQMEQLMELQTRAMEMRQHVTRLANQIANLERDQAVARITINHIQSLPPGTQTYRPLGKCFTLDSPEALKDRLSSATQKQALEIQSKTTLREQFFVKLKENERQLEDLMDTIERGAGK</sequence>
<keyword evidence="5" id="KW-1185">Reference proteome</keyword>
<protein>
    <recommendedName>
        <fullName evidence="6">Prefoldin subunit 1</fullName>
    </recommendedName>
</protein>
<dbReference type="Gene3D" id="1.10.287.370">
    <property type="match status" value="1"/>
</dbReference>
<gene>
    <name evidence="4" type="ORF">FVE85_5339</name>
</gene>
<dbReference type="GO" id="GO:0051082">
    <property type="term" value="F:unfolded protein binding"/>
    <property type="evidence" value="ECO:0007669"/>
    <property type="project" value="InterPro"/>
</dbReference>
<accession>A0A5J4Z494</accession>
<evidence type="ECO:0000313" key="4">
    <source>
        <dbReference type="EMBL" id="KAA8497754.1"/>
    </source>
</evidence>
<reference evidence="5" key="1">
    <citation type="journal article" date="2019" name="Nat. Commun.">
        <title>Expansion of phycobilisome linker gene families in mesophilic red algae.</title>
        <authorList>
            <person name="Lee J."/>
            <person name="Kim D."/>
            <person name="Bhattacharya D."/>
            <person name="Yoon H.S."/>
        </authorList>
    </citation>
    <scope>NUCLEOTIDE SEQUENCE [LARGE SCALE GENOMIC DNA]</scope>
    <source>
        <strain evidence="5">CCMP 1328</strain>
    </source>
</reference>
<dbReference type="SUPFAM" id="SSF46579">
    <property type="entry name" value="Prefoldin"/>
    <property type="match status" value="1"/>
</dbReference>
<dbReference type="Pfam" id="PF01920">
    <property type="entry name" value="Prefoldin_2"/>
    <property type="match status" value="1"/>
</dbReference>
<comment type="similarity">
    <text evidence="1">Belongs to the prefoldin subunit beta family.</text>
</comment>
<dbReference type="PANTHER" id="PTHR20903">
    <property type="entry name" value="PREFOLDIN SUBUNIT 1-RELATED"/>
    <property type="match status" value="1"/>
</dbReference>
<dbReference type="GO" id="GO:0005737">
    <property type="term" value="C:cytoplasm"/>
    <property type="evidence" value="ECO:0007669"/>
    <property type="project" value="TreeGrafter"/>
</dbReference>
<dbReference type="PANTHER" id="PTHR20903:SF0">
    <property type="entry name" value="PREFOLDIN SUBUNIT 1"/>
    <property type="match status" value="1"/>
</dbReference>
<dbReference type="OrthoDB" id="5242628at2759"/>
<name>A0A5J4Z494_PORPP</name>
<keyword evidence="3" id="KW-0175">Coiled coil</keyword>
<evidence type="ECO:0000256" key="1">
    <source>
        <dbReference type="ARBA" id="ARBA00008045"/>
    </source>
</evidence>
<dbReference type="GO" id="GO:0016272">
    <property type="term" value="C:prefoldin complex"/>
    <property type="evidence" value="ECO:0007669"/>
    <property type="project" value="InterPro"/>
</dbReference>
<evidence type="ECO:0000256" key="2">
    <source>
        <dbReference type="ARBA" id="ARBA00023186"/>
    </source>
</evidence>
<dbReference type="GO" id="GO:0044183">
    <property type="term" value="F:protein folding chaperone"/>
    <property type="evidence" value="ECO:0007669"/>
    <property type="project" value="TreeGrafter"/>
</dbReference>
<evidence type="ECO:0000256" key="3">
    <source>
        <dbReference type="SAM" id="Coils"/>
    </source>
</evidence>
<organism evidence="4 5">
    <name type="scientific">Porphyridium purpureum</name>
    <name type="common">Red alga</name>
    <name type="synonym">Porphyridium cruentum</name>
    <dbReference type="NCBI Taxonomy" id="35688"/>
    <lineage>
        <taxon>Eukaryota</taxon>
        <taxon>Rhodophyta</taxon>
        <taxon>Bangiophyceae</taxon>
        <taxon>Porphyridiales</taxon>
        <taxon>Porphyridiaceae</taxon>
        <taxon>Porphyridium</taxon>
    </lineage>
</organism>
<evidence type="ECO:0008006" key="6">
    <source>
        <dbReference type="Google" id="ProtNLM"/>
    </source>
</evidence>
<proteinExistence type="inferred from homology"/>
<dbReference type="InterPro" id="IPR009053">
    <property type="entry name" value="Prefoldin"/>
</dbReference>
<comment type="caution">
    <text evidence="4">The sequence shown here is derived from an EMBL/GenBank/DDBJ whole genome shotgun (WGS) entry which is preliminary data.</text>
</comment>
<dbReference type="InterPro" id="IPR002777">
    <property type="entry name" value="PFD_beta-like"/>
</dbReference>
<dbReference type="AlphaFoldDB" id="A0A5J4Z494"/>